<dbReference type="Proteomes" id="UP001501757">
    <property type="component" value="Unassembled WGS sequence"/>
</dbReference>
<keyword evidence="2" id="KW-1185">Reference proteome</keyword>
<accession>A0ABN0X9K9</accession>
<name>A0ABN0X9K9_9ALTE</name>
<gene>
    <name evidence="1" type="ORF">GCM10009092_23680</name>
</gene>
<evidence type="ECO:0000313" key="2">
    <source>
        <dbReference type="Proteomes" id="UP001501757"/>
    </source>
</evidence>
<dbReference type="RefSeq" id="WP_172449212.1">
    <property type="nucleotide sequence ID" value="NZ_BAAAEI010000012.1"/>
</dbReference>
<organism evidence="1 2">
    <name type="scientific">Bowmanella denitrificans</name>
    <dbReference type="NCBI Taxonomy" id="366582"/>
    <lineage>
        <taxon>Bacteria</taxon>
        <taxon>Pseudomonadati</taxon>
        <taxon>Pseudomonadota</taxon>
        <taxon>Gammaproteobacteria</taxon>
        <taxon>Alteromonadales</taxon>
        <taxon>Alteromonadaceae</taxon>
        <taxon>Bowmanella</taxon>
    </lineage>
</organism>
<proteinExistence type="predicted"/>
<protein>
    <submittedName>
        <fullName evidence="1">Uncharacterized protein</fullName>
    </submittedName>
</protein>
<reference evidence="1 2" key="1">
    <citation type="journal article" date="2019" name="Int. J. Syst. Evol. Microbiol.">
        <title>The Global Catalogue of Microorganisms (GCM) 10K type strain sequencing project: providing services to taxonomists for standard genome sequencing and annotation.</title>
        <authorList>
            <consortium name="The Broad Institute Genomics Platform"/>
            <consortium name="The Broad Institute Genome Sequencing Center for Infectious Disease"/>
            <person name="Wu L."/>
            <person name="Ma J."/>
        </authorList>
    </citation>
    <scope>NUCLEOTIDE SEQUENCE [LARGE SCALE GENOMIC DNA]</scope>
    <source>
        <strain evidence="1 2">JCM 13378</strain>
    </source>
</reference>
<evidence type="ECO:0000313" key="1">
    <source>
        <dbReference type="EMBL" id="GAA0358741.1"/>
    </source>
</evidence>
<comment type="caution">
    <text evidence="1">The sequence shown here is derived from an EMBL/GenBank/DDBJ whole genome shotgun (WGS) entry which is preliminary data.</text>
</comment>
<sequence>MINENTDFLSLKIRKDVLEKLISHHQLHVEDLRCGDSQSAAALKRLLIDCTNMNVSAN</sequence>
<dbReference type="EMBL" id="BAAAEI010000012">
    <property type="protein sequence ID" value="GAA0358741.1"/>
    <property type="molecule type" value="Genomic_DNA"/>
</dbReference>